<dbReference type="SUPFAM" id="SSF56784">
    <property type="entry name" value="HAD-like"/>
    <property type="match status" value="1"/>
</dbReference>
<feature type="compositionally biased region" description="Polar residues" evidence="1">
    <location>
        <begin position="85"/>
        <end position="97"/>
    </location>
</feature>
<dbReference type="AlphaFoldDB" id="A0A7S3VL66"/>
<sequence>MQCLQLPAAFGPATRVCLQAPPFRSAWPCQQAAALKSVSLGSLALASRALRSQQILSSKPNRRSMHAAAGQDARAGTTAKEEVSASGSGNHEVSCPSSRGLANANGDDSEECTSRGASEEPCKDAASPSQQYSSEHQRAKTESPEHSGRASGASIGGLLQNYNSAGISLFLSLLKGNDRQLVIPHLSVSTIASINWGALRAAGFKGVVFDKDNTLSQPYAMEVDPRLTASLAECLHEFGGGRSVALYSNSAGLEQYDPQGEEARALEAALGITVMRHKEKKPAGGKEEVEAHFGCEAHELLMVGDRCVQGKEDDACDNCNGLFEQRQHSNTQHLGSAFALTQPGCYPAFFFDSGNRRQRESNHKWLSGAQHCVKLSIAIIK</sequence>
<feature type="region of interest" description="Disordered" evidence="1">
    <location>
        <begin position="56"/>
        <end position="152"/>
    </location>
</feature>
<accession>A0A7S3VL66</accession>
<proteinExistence type="predicted"/>
<organism evidence="2">
    <name type="scientific">Dunaliella tertiolecta</name>
    <name type="common">Green alga</name>
    <dbReference type="NCBI Taxonomy" id="3047"/>
    <lineage>
        <taxon>Eukaryota</taxon>
        <taxon>Viridiplantae</taxon>
        <taxon>Chlorophyta</taxon>
        <taxon>core chlorophytes</taxon>
        <taxon>Chlorophyceae</taxon>
        <taxon>CS clade</taxon>
        <taxon>Chlamydomonadales</taxon>
        <taxon>Dunaliellaceae</taxon>
        <taxon>Dunaliella</taxon>
    </lineage>
</organism>
<protein>
    <submittedName>
        <fullName evidence="2">Uncharacterized protein</fullName>
    </submittedName>
</protein>
<dbReference type="GO" id="GO:0008962">
    <property type="term" value="F:phosphatidylglycerophosphatase activity"/>
    <property type="evidence" value="ECO:0007669"/>
    <property type="project" value="InterPro"/>
</dbReference>
<dbReference type="InterPro" id="IPR027706">
    <property type="entry name" value="PGP_Pase"/>
</dbReference>
<evidence type="ECO:0000256" key="1">
    <source>
        <dbReference type="SAM" id="MobiDB-lite"/>
    </source>
</evidence>
<dbReference type="InterPro" id="IPR036412">
    <property type="entry name" value="HAD-like_sf"/>
</dbReference>
<dbReference type="NCBIfam" id="TIGR01668">
    <property type="entry name" value="YqeG_hyp_ppase"/>
    <property type="match status" value="1"/>
</dbReference>
<dbReference type="EMBL" id="HBIP01014412">
    <property type="protein sequence ID" value="CAE0493293.1"/>
    <property type="molecule type" value="Transcribed_RNA"/>
</dbReference>
<evidence type="ECO:0000313" key="2">
    <source>
        <dbReference type="EMBL" id="CAE0493293.1"/>
    </source>
</evidence>
<gene>
    <name evidence="2" type="ORF">DTER00134_LOCUS8366</name>
</gene>
<feature type="compositionally biased region" description="Basic and acidic residues" evidence="1">
    <location>
        <begin position="135"/>
        <end position="148"/>
    </location>
</feature>
<name>A0A7S3VL66_DUNTE</name>
<dbReference type="Pfam" id="PF09419">
    <property type="entry name" value="PGP_phosphatase"/>
    <property type="match status" value="1"/>
</dbReference>
<reference evidence="2" key="1">
    <citation type="submission" date="2021-01" db="EMBL/GenBank/DDBJ databases">
        <authorList>
            <person name="Corre E."/>
            <person name="Pelletier E."/>
            <person name="Niang G."/>
            <person name="Scheremetjew M."/>
            <person name="Finn R."/>
            <person name="Kale V."/>
            <person name="Holt S."/>
            <person name="Cochrane G."/>
            <person name="Meng A."/>
            <person name="Brown T."/>
            <person name="Cohen L."/>
        </authorList>
    </citation>
    <scope>NUCLEOTIDE SEQUENCE</scope>
    <source>
        <strain evidence="2">CCMP1320</strain>
    </source>
</reference>
<dbReference type="InterPro" id="IPR010021">
    <property type="entry name" value="PGPP1/Gep4"/>
</dbReference>